<protein>
    <recommendedName>
        <fullName evidence="5">Nucleotide exchange factor GrpE</fullName>
    </recommendedName>
</protein>
<dbReference type="InterPro" id="IPR009012">
    <property type="entry name" value="GrpE_head"/>
</dbReference>
<dbReference type="RefSeq" id="WP_126631227.1">
    <property type="nucleotide sequence ID" value="NZ_BIFT01000002.1"/>
</dbReference>
<gene>
    <name evidence="3" type="ORF">KDA_67250</name>
</gene>
<accession>A0A402BIK9</accession>
<sequence length="212" mass="24572">MTEEQQAAFTDEAARSPIQTALPPTEQETAIPTAEDKSAVLIEQTFQNMQQLLMTMQGLKQDFETKVKYDESKERMIDTLHSELQNYREGLHFKILRPLFIDLISLYDDINHIMETMQRDFSGLDATIIANIKSFAESVEEMLSNNGVETFQMEEETFVSTKQRTLRAIPTPDASLDKHIARRLRKGFLYENRVLRPEMVETYRYVAEQPQA</sequence>
<evidence type="ECO:0000256" key="2">
    <source>
        <dbReference type="SAM" id="MobiDB-lite"/>
    </source>
</evidence>
<comment type="caution">
    <text evidence="3">The sequence shown here is derived from an EMBL/GenBank/DDBJ whole genome shotgun (WGS) entry which is preliminary data.</text>
</comment>
<dbReference type="Proteomes" id="UP000287171">
    <property type="component" value="Unassembled WGS sequence"/>
</dbReference>
<dbReference type="InterPro" id="IPR000740">
    <property type="entry name" value="GrpE"/>
</dbReference>
<dbReference type="GO" id="GO:0051087">
    <property type="term" value="F:protein-folding chaperone binding"/>
    <property type="evidence" value="ECO:0007669"/>
    <property type="project" value="InterPro"/>
</dbReference>
<evidence type="ECO:0000313" key="4">
    <source>
        <dbReference type="Proteomes" id="UP000287171"/>
    </source>
</evidence>
<evidence type="ECO:0000313" key="3">
    <source>
        <dbReference type="EMBL" id="GCE31241.1"/>
    </source>
</evidence>
<name>A0A402BIK9_9CHLR</name>
<proteinExistence type="predicted"/>
<dbReference type="Gene3D" id="2.30.22.10">
    <property type="entry name" value="Head domain of nucleotide exchange factor GrpE"/>
    <property type="match status" value="1"/>
</dbReference>
<evidence type="ECO:0000256" key="1">
    <source>
        <dbReference type="ARBA" id="ARBA00023186"/>
    </source>
</evidence>
<dbReference type="GO" id="GO:0042803">
    <property type="term" value="F:protein homodimerization activity"/>
    <property type="evidence" value="ECO:0007669"/>
    <property type="project" value="InterPro"/>
</dbReference>
<keyword evidence="4" id="KW-1185">Reference proteome</keyword>
<dbReference type="GO" id="GO:0006457">
    <property type="term" value="P:protein folding"/>
    <property type="evidence" value="ECO:0007669"/>
    <property type="project" value="InterPro"/>
</dbReference>
<dbReference type="EMBL" id="BIFT01000002">
    <property type="protein sequence ID" value="GCE31241.1"/>
    <property type="molecule type" value="Genomic_DNA"/>
</dbReference>
<feature type="region of interest" description="Disordered" evidence="2">
    <location>
        <begin position="1"/>
        <end position="32"/>
    </location>
</feature>
<dbReference type="Pfam" id="PF01025">
    <property type="entry name" value="GrpE"/>
    <property type="match status" value="1"/>
</dbReference>
<organism evidence="3 4">
    <name type="scientific">Dictyobacter alpinus</name>
    <dbReference type="NCBI Taxonomy" id="2014873"/>
    <lineage>
        <taxon>Bacteria</taxon>
        <taxon>Bacillati</taxon>
        <taxon>Chloroflexota</taxon>
        <taxon>Ktedonobacteria</taxon>
        <taxon>Ktedonobacterales</taxon>
        <taxon>Dictyobacteraceae</taxon>
        <taxon>Dictyobacter</taxon>
    </lineage>
</organism>
<dbReference type="OrthoDB" id="163814at2"/>
<reference evidence="4" key="1">
    <citation type="submission" date="2018-12" db="EMBL/GenBank/DDBJ databases">
        <title>Tengunoibacter tsumagoiensis gen. nov., sp. nov., Dictyobacter kobayashii sp. nov., D. alpinus sp. nov., and D. joshuensis sp. nov. and description of Dictyobacteraceae fam. nov. within the order Ktedonobacterales isolated from Tengu-no-mugimeshi.</title>
        <authorList>
            <person name="Wang C.M."/>
            <person name="Zheng Y."/>
            <person name="Sakai Y."/>
            <person name="Toyoda A."/>
            <person name="Minakuchi Y."/>
            <person name="Abe K."/>
            <person name="Yokota A."/>
            <person name="Yabe S."/>
        </authorList>
    </citation>
    <scope>NUCLEOTIDE SEQUENCE [LARGE SCALE GENOMIC DNA]</scope>
    <source>
        <strain evidence="4">Uno16</strain>
    </source>
</reference>
<dbReference type="AlphaFoldDB" id="A0A402BIK9"/>
<evidence type="ECO:0008006" key="5">
    <source>
        <dbReference type="Google" id="ProtNLM"/>
    </source>
</evidence>
<dbReference type="GO" id="GO:0000774">
    <property type="term" value="F:adenyl-nucleotide exchange factor activity"/>
    <property type="evidence" value="ECO:0007669"/>
    <property type="project" value="InterPro"/>
</dbReference>
<keyword evidence="1" id="KW-0143">Chaperone</keyword>